<evidence type="ECO:0000313" key="2">
    <source>
        <dbReference type="EMBL" id="MQL82797.1"/>
    </source>
</evidence>
<organism evidence="2 3">
    <name type="scientific">Colocasia esculenta</name>
    <name type="common">Wild taro</name>
    <name type="synonym">Arum esculentum</name>
    <dbReference type="NCBI Taxonomy" id="4460"/>
    <lineage>
        <taxon>Eukaryota</taxon>
        <taxon>Viridiplantae</taxon>
        <taxon>Streptophyta</taxon>
        <taxon>Embryophyta</taxon>
        <taxon>Tracheophyta</taxon>
        <taxon>Spermatophyta</taxon>
        <taxon>Magnoliopsida</taxon>
        <taxon>Liliopsida</taxon>
        <taxon>Araceae</taxon>
        <taxon>Aroideae</taxon>
        <taxon>Colocasieae</taxon>
        <taxon>Colocasia</taxon>
    </lineage>
</organism>
<feature type="region of interest" description="Disordered" evidence="1">
    <location>
        <begin position="186"/>
        <end position="214"/>
    </location>
</feature>
<accession>A0A843UKE8</accession>
<evidence type="ECO:0000313" key="3">
    <source>
        <dbReference type="Proteomes" id="UP000652761"/>
    </source>
</evidence>
<keyword evidence="3" id="KW-1185">Reference proteome</keyword>
<protein>
    <submittedName>
        <fullName evidence="2">Uncharacterized protein</fullName>
    </submittedName>
</protein>
<comment type="caution">
    <text evidence="2">The sequence shown here is derived from an EMBL/GenBank/DDBJ whole genome shotgun (WGS) entry which is preliminary data.</text>
</comment>
<name>A0A843UKE8_COLES</name>
<sequence>MADPLLEEGTDGAPSHFAFSGVVEADVDCPGFTYAELGASEGEYSSAPVEVYIPRPVEEPPIGTTSFGEPIFSSSYIVFHDIFLFMTNPPPLLYLLLKGAEFCDQLFGWGTTDSYSVSGANFSIPSWGISMSPFLDFPAQSAFQVGDTTSGGGGLHQADSTYVPPTFPYDGEQFYATSPYFPSSFQDPHPGPSNLAQASESEAEEEGEIPAPVQQERWMNFITDVWNRVYTRQVEMTWAQRFEALESDAEADDPQLCLANNFFLAADFFSGADIVPNLDEENSPPLEVGAPPEHGIRWPEGTQPAPHFADDGCWEFLVGRITALADSTDPAPIEVIREALEQHTGSAFSMGVQQERWMNFITDAAEVRKRQKTRELRMARLERELGEAISCQAQDARDEAEGPEEGGLRARDRNGSRRPGSSKARKAERLQKKAPSWLWNSCSGA</sequence>
<feature type="region of interest" description="Disordered" evidence="1">
    <location>
        <begin position="390"/>
        <end position="445"/>
    </location>
</feature>
<feature type="compositionally biased region" description="Basic and acidic residues" evidence="1">
    <location>
        <begin position="395"/>
        <end position="415"/>
    </location>
</feature>
<evidence type="ECO:0000256" key="1">
    <source>
        <dbReference type="SAM" id="MobiDB-lite"/>
    </source>
</evidence>
<proteinExistence type="predicted"/>
<reference evidence="2" key="1">
    <citation type="submission" date="2017-07" db="EMBL/GenBank/DDBJ databases">
        <title>Taro Niue Genome Assembly and Annotation.</title>
        <authorList>
            <person name="Atibalentja N."/>
            <person name="Keating K."/>
            <person name="Fields C.J."/>
        </authorList>
    </citation>
    <scope>NUCLEOTIDE SEQUENCE</scope>
    <source>
        <strain evidence="2">Niue_2</strain>
        <tissue evidence="2">Leaf</tissue>
    </source>
</reference>
<dbReference type="AlphaFoldDB" id="A0A843UKE8"/>
<gene>
    <name evidence="2" type="ORF">Taro_015276</name>
</gene>
<dbReference type="Proteomes" id="UP000652761">
    <property type="component" value="Unassembled WGS sequence"/>
</dbReference>
<dbReference type="EMBL" id="NMUH01000654">
    <property type="protein sequence ID" value="MQL82797.1"/>
    <property type="molecule type" value="Genomic_DNA"/>
</dbReference>